<organism evidence="1 2">
    <name type="scientific">Rhododendron molle</name>
    <name type="common">Chinese azalea</name>
    <name type="synonym">Azalea mollis</name>
    <dbReference type="NCBI Taxonomy" id="49168"/>
    <lineage>
        <taxon>Eukaryota</taxon>
        <taxon>Viridiplantae</taxon>
        <taxon>Streptophyta</taxon>
        <taxon>Embryophyta</taxon>
        <taxon>Tracheophyta</taxon>
        <taxon>Spermatophyta</taxon>
        <taxon>Magnoliopsida</taxon>
        <taxon>eudicotyledons</taxon>
        <taxon>Gunneridae</taxon>
        <taxon>Pentapetalae</taxon>
        <taxon>asterids</taxon>
        <taxon>Ericales</taxon>
        <taxon>Ericaceae</taxon>
        <taxon>Ericoideae</taxon>
        <taxon>Rhodoreae</taxon>
        <taxon>Rhododendron</taxon>
    </lineage>
</organism>
<name>A0ACC0PKM7_RHOML</name>
<sequence>MDSCLYLRIYLILCCFNLVILTYSSSSTQPLCHENESKDLLQFKHNFVIDKSASLDPSAYPKLESWKLLDGKSNGCCSRDGVKCDHDTGHVIGLDLSSSFLYGSINSSSSLFAFVHLRSLNLADNDLNFSEIPSRIGNLPGLTSLNLSNSRFFGQIPSEISSLSKLVVLDLSTKSEFYPESLFLKLEKPSLKDLIQNLTNLKVLDLSEVNISSSVPSFLSNISSLTTLRLKRCSLFGEFPMDIFRLPKLQILDAAWNEDLTGSLPEFQSSSRLKVLSISVTGFYGKLPGSIGRLESLSFLSSTQTSLSGMIPSSLGNLTRLTVLYLDTCKFSGQIPSSLANLSQLTEFGIGINNFSAGPLPFSPGKLLKLTCLLAS</sequence>
<gene>
    <name evidence="1" type="ORF">RHMOL_Rhmol02G0016500</name>
</gene>
<dbReference type="EMBL" id="CM046389">
    <property type="protein sequence ID" value="KAI8566141.1"/>
    <property type="molecule type" value="Genomic_DNA"/>
</dbReference>
<evidence type="ECO:0000313" key="1">
    <source>
        <dbReference type="EMBL" id="KAI8566141.1"/>
    </source>
</evidence>
<keyword evidence="2" id="KW-1185">Reference proteome</keyword>
<evidence type="ECO:0000313" key="2">
    <source>
        <dbReference type="Proteomes" id="UP001062846"/>
    </source>
</evidence>
<reference evidence="1" key="1">
    <citation type="submission" date="2022-02" db="EMBL/GenBank/DDBJ databases">
        <title>Plant Genome Project.</title>
        <authorList>
            <person name="Zhang R.-G."/>
        </authorList>
    </citation>
    <scope>NUCLEOTIDE SEQUENCE</scope>
    <source>
        <strain evidence="1">AT1</strain>
    </source>
</reference>
<proteinExistence type="predicted"/>
<dbReference type="Proteomes" id="UP001062846">
    <property type="component" value="Chromosome 2"/>
</dbReference>
<comment type="caution">
    <text evidence="1">The sequence shown here is derived from an EMBL/GenBank/DDBJ whole genome shotgun (WGS) entry which is preliminary data.</text>
</comment>
<protein>
    <submittedName>
        <fullName evidence="1">Uncharacterized protein</fullName>
    </submittedName>
</protein>
<accession>A0ACC0PKM7</accession>